<dbReference type="AlphaFoldDB" id="A0A512TQV2"/>
<dbReference type="InterPro" id="IPR052345">
    <property type="entry name" value="Rad_response_metalloprotease"/>
</dbReference>
<dbReference type="SUPFAM" id="SSF47413">
    <property type="entry name" value="lambda repressor-like DNA-binding domains"/>
    <property type="match status" value="1"/>
</dbReference>
<dbReference type="InterPro" id="IPR010982">
    <property type="entry name" value="Lambda_DNA-bd_dom_sf"/>
</dbReference>
<evidence type="ECO:0000313" key="3">
    <source>
        <dbReference type="EMBL" id="GEQ22632.1"/>
    </source>
</evidence>
<gene>
    <name evidence="3" type="ORF">CBU02nite_31380</name>
</gene>
<dbReference type="Proteomes" id="UP000321089">
    <property type="component" value="Unassembled WGS sequence"/>
</dbReference>
<dbReference type="CDD" id="cd00093">
    <property type="entry name" value="HTH_XRE"/>
    <property type="match status" value="1"/>
</dbReference>
<evidence type="ECO:0000313" key="4">
    <source>
        <dbReference type="Proteomes" id="UP000321089"/>
    </source>
</evidence>
<dbReference type="Gene3D" id="1.10.10.2910">
    <property type="match status" value="1"/>
</dbReference>
<dbReference type="InterPro" id="IPR010359">
    <property type="entry name" value="IrrE_HExxH"/>
</dbReference>
<dbReference type="GO" id="GO:0003677">
    <property type="term" value="F:DNA binding"/>
    <property type="evidence" value="ECO:0007669"/>
    <property type="project" value="InterPro"/>
</dbReference>
<dbReference type="Gene3D" id="1.10.260.40">
    <property type="entry name" value="lambda repressor-like DNA-binding domains"/>
    <property type="match status" value="1"/>
</dbReference>
<evidence type="ECO:0000259" key="2">
    <source>
        <dbReference type="PROSITE" id="PS50943"/>
    </source>
</evidence>
<organism evidence="3 4">
    <name type="scientific">Clostridium butyricum</name>
    <dbReference type="NCBI Taxonomy" id="1492"/>
    <lineage>
        <taxon>Bacteria</taxon>
        <taxon>Bacillati</taxon>
        <taxon>Bacillota</taxon>
        <taxon>Clostridia</taxon>
        <taxon>Eubacteriales</taxon>
        <taxon>Clostridiaceae</taxon>
        <taxon>Clostridium</taxon>
    </lineage>
</organism>
<feature type="domain" description="HTH cro/C1-type" evidence="2">
    <location>
        <begin position="19"/>
        <end position="73"/>
    </location>
</feature>
<accession>A0A512TQV2</accession>
<proteinExistence type="inferred from homology"/>
<dbReference type="Pfam" id="PF01381">
    <property type="entry name" value="HTH_3"/>
    <property type="match status" value="1"/>
</dbReference>
<dbReference type="PROSITE" id="PS50943">
    <property type="entry name" value="HTH_CROC1"/>
    <property type="match status" value="1"/>
</dbReference>
<comment type="caution">
    <text evidence="3">The sequence shown here is derived from an EMBL/GenBank/DDBJ whole genome shotgun (WGS) entry which is preliminary data.</text>
</comment>
<sequence>MKVIEFGSMKNNKIVPAKLKEARVARGLSLAQLSKLIGISSQAISQFEKGETKPSPATLVKLIETLDFPINFFCSSYNGALENEVIYFRSNKNITNKLRDACKSRISWIEKVYLLIESYFQLPKLEIPKLEDLDVDSIDHIQIEEITLKLRDYWGLDQSPIENLIDILQSKGFVITKLKIGTKKIDAFSVWKNGVPYIFIGDDKESAVRLRFDLAHELAHLIIHKDIDKEELEEDKELYNKIEEQANYFAAAFLLPIEAFNKEVISSSIDSFILLKKRWKVSISAMIKRCQNANILTDNQIRYLNSQMIKYGYYRKEPLDEEIKKETPYLFKQAFEILVENNIYTKEAILEKLELNKNEAIELYSLDKSFFEKSNNILKLIK</sequence>
<reference evidence="3 4" key="1">
    <citation type="submission" date="2019-07" db="EMBL/GenBank/DDBJ databases">
        <title>Whole genome shotgun sequence of Clostridium butyricum NBRC 3858.</title>
        <authorList>
            <person name="Hosoyama A."/>
            <person name="Uohara A."/>
            <person name="Ohji S."/>
            <person name="Ichikawa N."/>
        </authorList>
    </citation>
    <scope>NUCLEOTIDE SEQUENCE [LARGE SCALE GENOMIC DNA]</scope>
    <source>
        <strain evidence="3 4">NBRC 3858</strain>
    </source>
</reference>
<dbReference type="EMBL" id="BKBC01000055">
    <property type="protein sequence ID" value="GEQ22632.1"/>
    <property type="molecule type" value="Genomic_DNA"/>
</dbReference>
<evidence type="ECO:0000256" key="1">
    <source>
        <dbReference type="ARBA" id="ARBA00007227"/>
    </source>
</evidence>
<dbReference type="SMART" id="SM00530">
    <property type="entry name" value="HTH_XRE"/>
    <property type="match status" value="1"/>
</dbReference>
<dbReference type="PANTHER" id="PTHR43236:SF1">
    <property type="entry name" value="BLL7220 PROTEIN"/>
    <property type="match status" value="1"/>
</dbReference>
<name>A0A512TQV2_CLOBU</name>
<comment type="similarity">
    <text evidence="1">Belongs to the short-chain fatty acyl-CoA assimilation regulator (ScfR) family.</text>
</comment>
<dbReference type="InterPro" id="IPR001387">
    <property type="entry name" value="Cro/C1-type_HTH"/>
</dbReference>
<dbReference type="RefSeq" id="WP_146868980.1">
    <property type="nucleotide sequence ID" value="NZ_BKBC01000055.1"/>
</dbReference>
<dbReference type="PANTHER" id="PTHR43236">
    <property type="entry name" value="ANTITOXIN HIGA1"/>
    <property type="match status" value="1"/>
</dbReference>
<dbReference type="Pfam" id="PF06114">
    <property type="entry name" value="Peptidase_M78"/>
    <property type="match status" value="1"/>
</dbReference>
<protein>
    <submittedName>
        <fullName evidence="3">Transcriptional regulator</fullName>
    </submittedName>
</protein>